<dbReference type="InterPro" id="IPR050768">
    <property type="entry name" value="UPF0353/GerABKA_families"/>
</dbReference>
<dbReference type="PANTHER" id="PTHR22550:SF5">
    <property type="entry name" value="LEUCINE ZIPPER PROTEIN 4"/>
    <property type="match status" value="1"/>
</dbReference>
<sequence>MPIPSRAPQIRNNKNDHSGQETLIISEQTLRDHFSYCKDVAILTSTIQPAKTANGTLTLVFVYCEELCDTQLMKQVIFPMFREMCRDYPCQSVEEIETNKLMPMELLGKEVLIDDLNYLLFNGDLLVYFQEADVLYSLTLANPPNRNPEEPNTEVSIRGPKDGFIEEISKNVALIRKRIKSHKLFYEQFIVGTRSQTKVGLMYIDDIANRDMINEVKKRILNINIDSMTSTNQLEELIGDRQFSLFPLFQYTGRPDFAANCLLNGRFILLIDGAPTVIIGPGNLLFLLNTSEDNVTSPVFVIFQRLLRLMGISVSIYLPGFWVSLLSFHEDQVPFTLLATIVLSRQGVPLPVPLEMFIMVGLFEIFKEAGMRLPLAIGQTLSVVGGLIIGQSAVNAGLSTPGSLVVAAISVIATFTLVNQNLSGVVTLLRFIVLAASTVLGLFGFIASLFLLLTYIANLTIFGIPYLTPLSPPTMDIFKPLIPNGWKIFRKRAGLVKPQDDTPKGETN</sequence>
<evidence type="ECO:0000256" key="3">
    <source>
        <dbReference type="SAM" id="Phobius"/>
    </source>
</evidence>
<feature type="transmembrane region" description="Helical" evidence="3">
    <location>
        <begin position="431"/>
        <end position="457"/>
    </location>
</feature>
<accession>A0A327YEB0</accession>
<comment type="caution">
    <text evidence="4">The sequence shown here is derived from an EMBL/GenBank/DDBJ whole genome shotgun (WGS) entry which is preliminary data.</text>
</comment>
<feature type="transmembrane region" description="Helical" evidence="3">
    <location>
        <begin position="400"/>
        <end position="419"/>
    </location>
</feature>
<evidence type="ECO:0000256" key="2">
    <source>
        <dbReference type="ARBA" id="ARBA00023136"/>
    </source>
</evidence>
<dbReference type="PANTHER" id="PTHR22550">
    <property type="entry name" value="SPORE GERMINATION PROTEIN"/>
    <property type="match status" value="1"/>
</dbReference>
<organism evidence="4 5">
    <name type="scientific">Paranoxybacillus vitaminiphilus</name>
    <dbReference type="NCBI Taxonomy" id="581036"/>
    <lineage>
        <taxon>Bacteria</taxon>
        <taxon>Bacillati</taxon>
        <taxon>Bacillota</taxon>
        <taxon>Bacilli</taxon>
        <taxon>Bacillales</taxon>
        <taxon>Anoxybacillaceae</taxon>
        <taxon>Paranoxybacillus</taxon>
    </lineage>
</organism>
<dbReference type="RefSeq" id="WP_111645649.1">
    <property type="nucleotide sequence ID" value="NZ_QLMH01000010.1"/>
</dbReference>
<dbReference type="GO" id="GO:0016020">
    <property type="term" value="C:membrane"/>
    <property type="evidence" value="ECO:0007669"/>
    <property type="project" value="InterPro"/>
</dbReference>
<dbReference type="EMBL" id="QLMH01000010">
    <property type="protein sequence ID" value="RAK18406.1"/>
    <property type="molecule type" value="Genomic_DNA"/>
</dbReference>
<feature type="transmembrane region" description="Helical" evidence="3">
    <location>
        <begin position="309"/>
        <end position="328"/>
    </location>
</feature>
<evidence type="ECO:0000313" key="5">
    <source>
        <dbReference type="Proteomes" id="UP000248555"/>
    </source>
</evidence>
<reference evidence="4 5" key="1">
    <citation type="submission" date="2018-06" db="EMBL/GenBank/DDBJ databases">
        <title>Genomic Encyclopedia of Type Strains, Phase III (KMG-III): the genomes of soil and plant-associated and newly described type strains.</title>
        <authorList>
            <person name="Whitman W."/>
        </authorList>
    </citation>
    <scope>NUCLEOTIDE SEQUENCE [LARGE SCALE GENOMIC DNA]</scope>
    <source>
        <strain evidence="4 5">CGMCC 1.8979</strain>
    </source>
</reference>
<keyword evidence="3" id="KW-0812">Transmembrane</keyword>
<feature type="transmembrane region" description="Helical" evidence="3">
    <location>
        <begin position="373"/>
        <end position="394"/>
    </location>
</feature>
<evidence type="ECO:0000256" key="1">
    <source>
        <dbReference type="ARBA" id="ARBA00005278"/>
    </source>
</evidence>
<comment type="similarity">
    <text evidence="1">Belongs to the GerABKA family.</text>
</comment>
<feature type="transmembrane region" description="Helical" evidence="3">
    <location>
        <begin position="267"/>
        <end position="288"/>
    </location>
</feature>
<dbReference type="Proteomes" id="UP000248555">
    <property type="component" value="Unassembled WGS sequence"/>
</dbReference>
<keyword evidence="3" id="KW-1133">Transmembrane helix</keyword>
<name>A0A327YEB0_9BACL</name>
<dbReference type="InterPro" id="IPR004995">
    <property type="entry name" value="Spore_Ger"/>
</dbReference>
<dbReference type="Pfam" id="PF03323">
    <property type="entry name" value="GerA"/>
    <property type="match status" value="1"/>
</dbReference>
<keyword evidence="2 3" id="KW-0472">Membrane</keyword>
<gene>
    <name evidence="4" type="ORF">B0I26_11037</name>
</gene>
<feature type="transmembrane region" description="Helical" evidence="3">
    <location>
        <begin position="348"/>
        <end position="366"/>
    </location>
</feature>
<evidence type="ECO:0000313" key="4">
    <source>
        <dbReference type="EMBL" id="RAK18406.1"/>
    </source>
</evidence>
<dbReference type="OrthoDB" id="9772630at2"/>
<dbReference type="GO" id="GO:0009847">
    <property type="term" value="P:spore germination"/>
    <property type="evidence" value="ECO:0007669"/>
    <property type="project" value="InterPro"/>
</dbReference>
<keyword evidence="5" id="KW-1185">Reference proteome</keyword>
<dbReference type="AlphaFoldDB" id="A0A327YEB0"/>
<proteinExistence type="inferred from homology"/>
<dbReference type="PIRSF" id="PIRSF005690">
    <property type="entry name" value="GerBA"/>
    <property type="match status" value="1"/>
</dbReference>
<protein>
    <submittedName>
        <fullName evidence="4">GerA spore germination protein</fullName>
    </submittedName>
</protein>